<reference evidence="1 2" key="1">
    <citation type="submission" date="2019-07" db="EMBL/GenBank/DDBJ databases">
        <title>Whole genome shotgun sequence of Cyclobacterium qasimii NBRC 106168.</title>
        <authorList>
            <person name="Hosoyama A."/>
            <person name="Uohara A."/>
            <person name="Ohji S."/>
            <person name="Ichikawa N."/>
        </authorList>
    </citation>
    <scope>NUCLEOTIDE SEQUENCE [LARGE SCALE GENOMIC DNA]</scope>
    <source>
        <strain evidence="1 2">NBRC 106168</strain>
    </source>
</reference>
<sequence>MQLQKQVSKILSAVFLTGNALFFSCTSNPDSSHERHLSYTIDTVQIDSKDKILFLQSELLFSDYSEFDGMLYNFDDKTHHVEQINLNNLTLEKTIPFEQEGPNGTGFWTSDFQALPEKQLFLGGERTGIFNLKGELQHRFDWNSVTKEKGGLLNEERVFYQVVNPNFHHQAFAVVVHDHNNSVSLRHLNSSNNSIKSYNIDPQEHFKTYTLGDLSTYNKWYPKVHFSSIKEHVIVSHEFANDFYVLYPEKDSLISIYYDSPVLPSKVTPNTEGDLVNSIEDRKNALRNHLSQVVYGPIVFDTKNNHYLRLAASIQYGEKEREMHLLPEIKHSILYISIFDENFNHLVDQEISEVKKRGIPKYFIREGALWMYLNLDDELGFTRIIPS</sequence>
<protein>
    <recommendedName>
        <fullName evidence="3">DUF4221 domain-containing protein</fullName>
    </recommendedName>
</protein>
<comment type="caution">
    <text evidence="1">The sequence shown here is derived from an EMBL/GenBank/DDBJ whole genome shotgun (WGS) entry which is preliminary data.</text>
</comment>
<proteinExistence type="predicted"/>
<dbReference type="PROSITE" id="PS51257">
    <property type="entry name" value="PROKAR_LIPOPROTEIN"/>
    <property type="match status" value="1"/>
</dbReference>
<name>A0A512CD84_9BACT</name>
<dbReference type="InterPro" id="IPR025316">
    <property type="entry name" value="DUF4221"/>
</dbReference>
<dbReference type="AlphaFoldDB" id="A0A512CD84"/>
<evidence type="ECO:0000313" key="2">
    <source>
        <dbReference type="Proteomes" id="UP000321301"/>
    </source>
</evidence>
<accession>A0A512CD84</accession>
<dbReference type="Pfam" id="PF13970">
    <property type="entry name" value="DUF4221"/>
    <property type="match status" value="1"/>
</dbReference>
<dbReference type="Proteomes" id="UP000321301">
    <property type="component" value="Unassembled WGS sequence"/>
</dbReference>
<gene>
    <name evidence="1" type="ORF">CQA01_27130</name>
</gene>
<organism evidence="1 2">
    <name type="scientific">Cyclobacterium qasimii</name>
    <dbReference type="NCBI Taxonomy" id="1350429"/>
    <lineage>
        <taxon>Bacteria</taxon>
        <taxon>Pseudomonadati</taxon>
        <taxon>Bacteroidota</taxon>
        <taxon>Cytophagia</taxon>
        <taxon>Cytophagales</taxon>
        <taxon>Cyclobacteriaceae</taxon>
        <taxon>Cyclobacterium</taxon>
    </lineage>
</organism>
<dbReference type="RefSeq" id="WP_020891360.1">
    <property type="nucleotide sequence ID" value="NZ_BJYV01000013.1"/>
</dbReference>
<evidence type="ECO:0008006" key="3">
    <source>
        <dbReference type="Google" id="ProtNLM"/>
    </source>
</evidence>
<dbReference type="EMBL" id="BJYV01000013">
    <property type="protein sequence ID" value="GEO22179.1"/>
    <property type="molecule type" value="Genomic_DNA"/>
</dbReference>
<keyword evidence="2" id="KW-1185">Reference proteome</keyword>
<evidence type="ECO:0000313" key="1">
    <source>
        <dbReference type="EMBL" id="GEO22179.1"/>
    </source>
</evidence>